<evidence type="ECO:0000256" key="3">
    <source>
        <dbReference type="ARBA" id="ARBA00022679"/>
    </source>
</evidence>
<keyword evidence="4" id="KW-0378">Hydrolase</keyword>
<dbReference type="GO" id="GO:0004321">
    <property type="term" value="F:fatty-acyl-CoA synthase activity"/>
    <property type="evidence" value="ECO:0007669"/>
    <property type="project" value="UniProtKB-EC"/>
</dbReference>
<gene>
    <name evidence="9" type="primary">fas2_4</name>
    <name evidence="9" type="ORF">IWW36_003042</name>
</gene>
<dbReference type="InterPro" id="IPR013785">
    <property type="entry name" value="Aldolase_TIM"/>
</dbReference>
<reference evidence="9" key="1">
    <citation type="submission" date="2022-07" db="EMBL/GenBank/DDBJ databases">
        <title>Phylogenomic reconstructions and comparative analyses of Kickxellomycotina fungi.</title>
        <authorList>
            <person name="Reynolds N.K."/>
            <person name="Stajich J.E."/>
            <person name="Barry K."/>
            <person name="Grigoriev I.V."/>
            <person name="Crous P."/>
            <person name="Smith M.E."/>
        </authorList>
    </citation>
    <scope>NUCLEOTIDE SEQUENCE</scope>
    <source>
        <strain evidence="9">NRRL 1566</strain>
    </source>
</reference>
<dbReference type="SUPFAM" id="SSF51412">
    <property type="entry name" value="Inosine monophosphate dehydrogenase (IMPDH)"/>
    <property type="match status" value="1"/>
</dbReference>
<feature type="non-terminal residue" evidence="9">
    <location>
        <position position="2576"/>
    </location>
</feature>
<dbReference type="SUPFAM" id="SSF54637">
    <property type="entry name" value="Thioesterase/thiol ester dehydrase-isomerase"/>
    <property type="match status" value="1"/>
</dbReference>
<dbReference type="PANTHER" id="PTHR10982">
    <property type="entry name" value="MALONYL COA-ACYL CARRIER PROTEIN TRANSACYLASE"/>
    <property type="match status" value="1"/>
</dbReference>
<organism evidence="9 10">
    <name type="scientific">Coemansia brasiliensis</name>
    <dbReference type="NCBI Taxonomy" id="2650707"/>
    <lineage>
        <taxon>Eukaryota</taxon>
        <taxon>Fungi</taxon>
        <taxon>Fungi incertae sedis</taxon>
        <taxon>Zoopagomycota</taxon>
        <taxon>Kickxellomycotina</taxon>
        <taxon>Kickxellomycetes</taxon>
        <taxon>Kickxellales</taxon>
        <taxon>Kickxellaceae</taxon>
        <taxon>Coemansia</taxon>
    </lineage>
</organism>
<dbReference type="InterPro" id="IPR014043">
    <property type="entry name" value="Acyl_transferase_dom"/>
</dbReference>
<dbReference type="Gene3D" id="6.10.60.10">
    <property type="match status" value="1"/>
</dbReference>
<dbReference type="Gene3D" id="3.40.366.10">
    <property type="entry name" value="Malonyl-Coenzyme A Acyl Carrier Protein, domain 2"/>
    <property type="match status" value="2"/>
</dbReference>
<dbReference type="GO" id="GO:0016787">
    <property type="term" value="F:hydrolase activity"/>
    <property type="evidence" value="ECO:0007669"/>
    <property type="project" value="UniProtKB-KW"/>
</dbReference>
<dbReference type="InterPro" id="IPR002539">
    <property type="entry name" value="MaoC-like_dom"/>
</dbReference>
<dbReference type="GO" id="GO:0008897">
    <property type="term" value="F:holo-[acyl-carrier-protein] synthase activity"/>
    <property type="evidence" value="ECO:0007669"/>
    <property type="project" value="InterPro"/>
</dbReference>
<feature type="signal peptide" evidence="7">
    <location>
        <begin position="1"/>
        <end position="26"/>
    </location>
</feature>
<comment type="caution">
    <text evidence="9">The sequence shown here is derived from an EMBL/GenBank/DDBJ whole genome shotgun (WGS) entry which is preliminary data.</text>
</comment>
<sequence>MSNEQSFFEISTKILGLLLLIGSVPQLDHPNYIFDDSTTTLPFADSTPRPMVYVRGVSKSTLHSLIANFNCTRQSEDEHVHLAVVNSYDQFVVAGTVMSTVKLIRFLNEQSAASALDQSKIPFNLRRPVITASYVDITVPYHCELLLSSIDTIMAMAEEKGWTLDAADMQIPVRACDTGQYISGDITRYLIESICVLPVNWPQAIADPDITHLVDFGTGGFNGFGQLAFKNVEGSGISVICTGALIPHQAGILGSKADLWKVRTAPNWRSEWGPRLVRTASGIHIDTQMQRILGLPTVMVAGMTPTTANVEFVAAISNAGYHVELAGGGMHSEQDIKYQIHKLATLIPSGSGITLNCIYINPRQWQFQFPALLQMRQAGLPITGLCIGGGVPSTENALEIINELQAAGIRHIAFKPSTAESIRQVVQIAKKSPIPIILQWTGGRGGGHHSFEDFHQPILETYAAIRACKNIALVAGSGFGDAQGSLPYITGDWSLGFGRAPMPFDGILLGSRVMIAKEAGTSLAVKKMIAATPGLSDTEWYQTYQSTTHGITTVTSEYGELNHMLVTRATLFIRDIYSTVLTQPREKREALLLARKDEIISRLNSDFMRPWFGNVNGQIVDLEDMTYTEVIARAVDLMYVKHHQRWISPTYLRFIITFIDRIERRMCTAVPEIALSAELHDADPQSFAKRISEVYPKASTCLLTSEDVQFFITLCKQGGQKPPPFVPVLDADFGTLLMKDTIWQSDDLDSVVDQDPQRLFIQQGPVATKYSTAVDEPVKDILDSIYYGHIDSLVEQLYGGNKERIPSVECVNIEPLVESVIVHESDIERTFSIKGELPDLDNWLQMLAGSCTGWLYALLTTPVIVQGAKYADNYVRRLLRPRPGRTVTVQLGDNALLITDAAGVQELMLKYNAANRTIYLTIYHMSLKGIVVPFSLEFSYLPEQSLTPIHGSKQRDDEAARQLCIDTWVANSEHPIEFDDISDATEVIRSELDLTEDHVRAFCKSVDNRSWQYAFAKDGTLFAPMEFTHIVLMRNSLRVLNSTVFGVGQVSIVHLYNEFKFEDGAPMLRANDRLRSISFVDELVNLSPGKKITLRSDVFTGGQKVGTLDSAFLSRSHYINPSQAFKRDRQQRFKIVLPSDAEVTVLEAKEWFIYHESSTDQLMPNVPFEFCLDSEYRFKSNDTYASIITTGTVTKSGQSKPIANVDFRWGVAMKNPVIEFLSRYQVASDNCLFANGGYSLVTAANSHRVQVTVPDNNWDYARDSLDGNPFHLNPYVADYAELPGTITHGLWTNASTRAIVEAIAANGQPERIRTYRTEFIDKVFPKNKLATDLYHIGMRNGRMLIKGQTSKVDSGPVMDITAEVDQPRTAYVFTGQGSQEKGMGMELYEQSSAARAVWDRANRHMLKTYDIDLLDIVRNNPKEATIYFTGRAGEAVRRNYMALTKRVSDEDKLSLVPIIPEITLQSVSYTFRSPNGLINATQFTQTALILVAMAAIADMRANGLVQKDAIFAGHSLGEYCALAALGDIFTIEGLLDITFYRGLIMQSAVPRDEQGRSEFGMAAVDPSRVGKSFNEDLLIAVFENICTASPGLLQLVNFNVRGQQYVAAGTLTNLAVLRLVLDDLAAADIPPSEIKSYASQVIKRVVAEPFSIVPVRGKATIPLPGIDVPFHSKQLLNGVSEFRTALLTKINSTTVDPELLYHRYIPNVTAVPFVVTREYFEMVLMETGSPIINDILANWNNDELNEPAEKKRLAVVLLIELLAYQLASPVQWIKTQDYLFGAAEVQRIIEIGPSPILCGMAAKTQRNLAWTDIKTALFHFERNHDEIYYVHANETSLGAEDSQAEDTVETIDHPSAPTVQTPAHEVPPSANIGAITPIDDVPIQAIDIVQAIVAFKLKQPLNRISTEQTIKSLVAGKSTLQNEIIGDLQKELGTLPDKPEEVSLAELGSSVGKVSALGKCIQSLLARMVSSKMPGGFNLSTIRSQLSASYGLGPQRQDALLALALTMEPAARIGDHAEATAWLDKVAQAYAAHAGISYATATAAVVDGAAAGPAVSSVELKKIRQQETEHIQRQIEVLARYAGIDLRTDGRTAEDAQSVKNKLQSHLDNITMELGDDMVDGVRSRFDSRKVRRFNSFWNWARQDAYEWIQQALVIHLPNYERSAQPDIDDDVRIQRLQNCAHLELVEMLAGILKVFEKSKDAVPRSAIALTRKLCDACQSALDDLPVYLESSKPVKPKTDISSNGNISYIEVPRPGTFVEYVQALSCKDIQGVPPLIHLREQANDGQWTYSDTYSPAYFNALTDIATQGISFAGKTALVTGCGQGSIGAEIVCRLLAGGAKVVATTSSYSRKTLLQFESMYRKHGSRGSELVVVPFNQGSIQDVDHLVRYIFDNSSGSLGWDLNFVFPFAALSDIGSMITNLGSRSELAQRVMLTNVLRLLGRIKMVKEHKRHISCPSLVVLPLSPNHGNFGGDGLYGECKLALETAFNRWESEGWEGYLSIAGAIIGWTRGTGLMSANNLVAQDIEARGIRTFSTSEMAFNIMGLLHPLVAHIAHRQPVWASLTGGMDRVHRLSK</sequence>
<dbReference type="PANTHER" id="PTHR10982:SF21">
    <property type="entry name" value="FATTY ACID SYNTHASE SUBUNIT BETA"/>
    <property type="match status" value="1"/>
</dbReference>
<dbReference type="Proteomes" id="UP001139887">
    <property type="component" value="Unassembled WGS sequence"/>
</dbReference>
<dbReference type="InterPro" id="IPR041550">
    <property type="entry name" value="FASI_helical"/>
</dbReference>
<keyword evidence="3 9" id="KW-0808">Transferase</keyword>
<proteinExistence type="predicted"/>
<dbReference type="Pfam" id="PF18314">
    <property type="entry name" value="FAS_I_H"/>
    <property type="match status" value="1"/>
</dbReference>
<keyword evidence="2" id="KW-0597">Phosphoprotein</keyword>
<dbReference type="SUPFAM" id="SSF52151">
    <property type="entry name" value="FabD/lysophospholipase-like"/>
    <property type="match status" value="1"/>
</dbReference>
<dbReference type="Gene3D" id="3.30.70.3320">
    <property type="match status" value="1"/>
</dbReference>
<feature type="chain" id="PRO_5040767278" evidence="7">
    <location>
        <begin position="27"/>
        <end position="2576"/>
    </location>
</feature>
<dbReference type="CDD" id="cd08950">
    <property type="entry name" value="KR_fFAS_SDR_c_like"/>
    <property type="match status" value="1"/>
</dbReference>
<evidence type="ECO:0000256" key="2">
    <source>
        <dbReference type="ARBA" id="ARBA00022553"/>
    </source>
</evidence>
<dbReference type="Pfam" id="PF00698">
    <property type="entry name" value="Acyl_transf_1"/>
    <property type="match status" value="1"/>
</dbReference>
<dbReference type="InterPro" id="IPR001227">
    <property type="entry name" value="Ac_transferase_dom_sf"/>
</dbReference>
<dbReference type="Gene3D" id="3.20.20.70">
    <property type="entry name" value="Aldolase class I"/>
    <property type="match status" value="2"/>
</dbReference>
<dbReference type="InterPro" id="IPR036291">
    <property type="entry name" value="NAD(P)-bd_dom_sf"/>
</dbReference>
<dbReference type="Gene3D" id="6.10.250.1930">
    <property type="match status" value="1"/>
</dbReference>
<dbReference type="SMART" id="SM00827">
    <property type="entry name" value="PKS_AT"/>
    <property type="match status" value="1"/>
</dbReference>
<evidence type="ECO:0000256" key="1">
    <source>
        <dbReference type="ARBA" id="ARBA00022450"/>
    </source>
</evidence>
<dbReference type="Pfam" id="PF17951">
    <property type="entry name" value="FAS_meander"/>
    <property type="match status" value="1"/>
</dbReference>
<dbReference type="Gene3D" id="3.40.50.720">
    <property type="entry name" value="NAD(P)-binding Rossmann-like Domain"/>
    <property type="match status" value="2"/>
</dbReference>
<evidence type="ECO:0000256" key="5">
    <source>
        <dbReference type="ARBA" id="ARBA00022857"/>
    </source>
</evidence>
<dbReference type="Gene3D" id="6.10.140.1400">
    <property type="match status" value="1"/>
</dbReference>
<keyword evidence="1" id="KW-0596">Phosphopantetheine</keyword>
<dbReference type="OrthoDB" id="5417908at2759"/>
<dbReference type="GO" id="GO:0006633">
    <property type="term" value="P:fatty acid biosynthetic process"/>
    <property type="evidence" value="ECO:0007669"/>
    <property type="project" value="InterPro"/>
</dbReference>
<dbReference type="Gene3D" id="3.10.129.10">
    <property type="entry name" value="Hotdog Thioesterase"/>
    <property type="match status" value="2"/>
</dbReference>
<dbReference type="InterPro" id="IPR003965">
    <property type="entry name" value="Fatty_acid_synthase"/>
</dbReference>
<name>A0A9W8I707_9FUNG</name>
<dbReference type="Pfam" id="PF18325">
    <property type="entry name" value="Fas_alpha_ACP"/>
    <property type="match status" value="1"/>
</dbReference>
<accession>A0A9W8I707</accession>
<evidence type="ECO:0000256" key="6">
    <source>
        <dbReference type="ARBA" id="ARBA00023002"/>
    </source>
</evidence>
<dbReference type="PRINTS" id="PR01483">
    <property type="entry name" value="FASYNTHASE"/>
</dbReference>
<protein>
    <submittedName>
        <fullName evidence="9">Fatty acid synthase alpha subunit Lsd1</fullName>
        <ecNumber evidence="9">2.3.1.86</ecNumber>
    </submittedName>
</protein>
<dbReference type="Pfam" id="PF22235">
    <property type="entry name" value="FAS1_thioest_ins"/>
    <property type="match status" value="1"/>
</dbReference>
<evidence type="ECO:0000313" key="10">
    <source>
        <dbReference type="Proteomes" id="UP001139887"/>
    </source>
</evidence>
<dbReference type="InterPro" id="IPR040883">
    <property type="entry name" value="FAS_meander"/>
</dbReference>
<keyword evidence="9" id="KW-0012">Acyltransferase</keyword>
<dbReference type="Gene3D" id="3.90.25.70">
    <property type="match status" value="1"/>
</dbReference>
<keyword evidence="6" id="KW-0560">Oxidoreductase</keyword>
<evidence type="ECO:0000313" key="9">
    <source>
        <dbReference type="EMBL" id="KAJ2848841.1"/>
    </source>
</evidence>
<dbReference type="InterPro" id="IPR016035">
    <property type="entry name" value="Acyl_Trfase/lysoPLipase"/>
</dbReference>
<evidence type="ECO:0000256" key="4">
    <source>
        <dbReference type="ARBA" id="ARBA00022801"/>
    </source>
</evidence>
<dbReference type="GO" id="GO:0019171">
    <property type="term" value="F:(3R)-hydroxyacyl-[acyl-carrier-protein] dehydratase activity"/>
    <property type="evidence" value="ECO:0007669"/>
    <property type="project" value="InterPro"/>
</dbReference>
<evidence type="ECO:0000256" key="7">
    <source>
        <dbReference type="SAM" id="SignalP"/>
    </source>
</evidence>
<keyword evidence="10" id="KW-1185">Reference proteome</keyword>
<dbReference type="InterPro" id="IPR050830">
    <property type="entry name" value="Fungal_FAS"/>
</dbReference>
<dbReference type="InterPro" id="IPR029069">
    <property type="entry name" value="HotDog_dom_sf"/>
</dbReference>
<dbReference type="SUPFAM" id="SSF51735">
    <property type="entry name" value="NAD(P)-binding Rossmann-fold domains"/>
    <property type="match status" value="1"/>
</dbReference>
<dbReference type="GO" id="GO:0004312">
    <property type="term" value="F:fatty acid synthase activity"/>
    <property type="evidence" value="ECO:0007669"/>
    <property type="project" value="InterPro"/>
</dbReference>
<keyword evidence="5" id="KW-0521">NADP</keyword>
<dbReference type="GO" id="GO:0004318">
    <property type="term" value="F:enoyl-[acyl-carrier-protein] reductase (NADH) activity"/>
    <property type="evidence" value="ECO:0007669"/>
    <property type="project" value="InterPro"/>
</dbReference>
<evidence type="ECO:0000259" key="8">
    <source>
        <dbReference type="SMART" id="SM00827"/>
    </source>
</evidence>
<dbReference type="EMBL" id="JANBUW010000128">
    <property type="protein sequence ID" value="KAJ2848841.1"/>
    <property type="molecule type" value="Genomic_DNA"/>
</dbReference>
<dbReference type="GO" id="GO:0005835">
    <property type="term" value="C:fatty acid synthase complex"/>
    <property type="evidence" value="ECO:0007669"/>
    <property type="project" value="InterPro"/>
</dbReference>
<dbReference type="Pfam" id="PF01575">
    <property type="entry name" value="MaoC_dehydratas"/>
    <property type="match status" value="1"/>
</dbReference>
<dbReference type="FunFam" id="3.90.25.70:FF:000001">
    <property type="entry name" value="Fatty acid synthase subunit alpha"/>
    <property type="match status" value="1"/>
</dbReference>
<dbReference type="InterPro" id="IPR040899">
    <property type="entry name" value="Fas_alpha_ACP"/>
</dbReference>
<dbReference type="EC" id="2.3.1.86" evidence="9"/>
<dbReference type="Gene3D" id="1.20.930.70">
    <property type="match status" value="1"/>
</dbReference>
<dbReference type="Gene3D" id="3.30.1120.100">
    <property type="match status" value="1"/>
</dbReference>
<dbReference type="FunFam" id="3.20.20.70:FF:000078">
    <property type="entry name" value="Fatty acid synthase beta subunit dehydratase"/>
    <property type="match status" value="1"/>
</dbReference>
<dbReference type="Pfam" id="PF08354">
    <property type="entry name" value="Fas1-AflB-like_hel"/>
    <property type="match status" value="1"/>
</dbReference>
<keyword evidence="7" id="KW-0732">Signal</keyword>
<dbReference type="InterPro" id="IPR013565">
    <property type="entry name" value="Fas1/AflB-like_central"/>
</dbReference>
<feature type="domain" description="Malonyl-CoA:ACP transacylase (MAT)" evidence="8">
    <location>
        <begin position="1372"/>
        <end position="1825"/>
    </location>
</feature>